<feature type="chain" id="PRO_5043331329" evidence="6">
    <location>
        <begin position="24"/>
        <end position="552"/>
    </location>
</feature>
<name>A0AAW8U8I9_9ENTE</name>
<evidence type="ECO:0000256" key="2">
    <source>
        <dbReference type="ARBA" id="ARBA00005695"/>
    </source>
</evidence>
<dbReference type="Gene3D" id="3.40.190.10">
    <property type="entry name" value="Periplasmic binding protein-like II"/>
    <property type="match status" value="1"/>
</dbReference>
<dbReference type="RefSeq" id="WP_311985515.1">
    <property type="nucleotide sequence ID" value="NZ_JARQBZ010000022.1"/>
</dbReference>
<evidence type="ECO:0000256" key="5">
    <source>
        <dbReference type="ARBA" id="ARBA00022856"/>
    </source>
</evidence>
<dbReference type="FunFam" id="3.10.105.10:FF:000001">
    <property type="entry name" value="Oligopeptide ABC transporter, oligopeptide-binding protein"/>
    <property type="match status" value="1"/>
</dbReference>
<feature type="signal peptide" evidence="6">
    <location>
        <begin position="1"/>
        <end position="23"/>
    </location>
</feature>
<feature type="domain" description="Solute-binding protein family 5" evidence="7">
    <location>
        <begin position="85"/>
        <end position="468"/>
    </location>
</feature>
<dbReference type="InterPro" id="IPR030678">
    <property type="entry name" value="Peptide/Ni-bd"/>
</dbReference>
<comment type="caution">
    <text evidence="8">The sequence shown here is derived from an EMBL/GenBank/DDBJ whole genome shotgun (WGS) entry which is preliminary data.</text>
</comment>
<dbReference type="GO" id="GO:0015833">
    <property type="term" value="P:peptide transport"/>
    <property type="evidence" value="ECO:0007669"/>
    <property type="project" value="UniProtKB-KW"/>
</dbReference>
<proteinExistence type="inferred from homology"/>
<reference evidence="8" key="1">
    <citation type="submission" date="2023-03" db="EMBL/GenBank/DDBJ databases">
        <authorList>
            <person name="Shen W."/>
            <person name="Cai J."/>
        </authorList>
    </citation>
    <scope>NUCLEOTIDE SEQUENCE</scope>
    <source>
        <strain evidence="8">P96-3</strain>
    </source>
</reference>
<dbReference type="Pfam" id="PF00496">
    <property type="entry name" value="SBP_bac_5"/>
    <property type="match status" value="1"/>
</dbReference>
<evidence type="ECO:0000313" key="9">
    <source>
        <dbReference type="Proteomes" id="UP001268577"/>
    </source>
</evidence>
<dbReference type="FunFam" id="3.90.76.10:FF:000001">
    <property type="entry name" value="Oligopeptide ABC transporter substrate-binding protein"/>
    <property type="match status" value="1"/>
</dbReference>
<dbReference type="PIRSF" id="PIRSF002741">
    <property type="entry name" value="MppA"/>
    <property type="match status" value="1"/>
</dbReference>
<dbReference type="PANTHER" id="PTHR30290:SF10">
    <property type="entry name" value="PERIPLASMIC OLIGOPEPTIDE-BINDING PROTEIN-RELATED"/>
    <property type="match status" value="1"/>
</dbReference>
<comment type="similarity">
    <text evidence="2">Belongs to the bacterial solute-binding protein 5 family.</text>
</comment>
<evidence type="ECO:0000256" key="6">
    <source>
        <dbReference type="SAM" id="SignalP"/>
    </source>
</evidence>
<dbReference type="PANTHER" id="PTHR30290">
    <property type="entry name" value="PERIPLASMIC BINDING COMPONENT OF ABC TRANSPORTER"/>
    <property type="match status" value="1"/>
</dbReference>
<dbReference type="GO" id="GO:1904680">
    <property type="term" value="F:peptide transmembrane transporter activity"/>
    <property type="evidence" value="ECO:0007669"/>
    <property type="project" value="TreeGrafter"/>
</dbReference>
<dbReference type="PROSITE" id="PS01040">
    <property type="entry name" value="SBP_BACTERIAL_5"/>
    <property type="match status" value="1"/>
</dbReference>
<accession>A0AAW8U8I9</accession>
<dbReference type="GO" id="GO:0030288">
    <property type="term" value="C:outer membrane-bounded periplasmic space"/>
    <property type="evidence" value="ECO:0007669"/>
    <property type="project" value="UniProtKB-ARBA"/>
</dbReference>
<dbReference type="Proteomes" id="UP001268577">
    <property type="component" value="Unassembled WGS sequence"/>
</dbReference>
<dbReference type="InterPro" id="IPR023765">
    <property type="entry name" value="SBP_5_CS"/>
</dbReference>
<sequence>MTMKKKILFSSIVTLGVILSACGGNQETAKSSSSTSQKSGVEQKIAISTPAPISTLDTTQTTDKNTFTMVQHLFEGLTRFDEKTNPVPGIAEKIDVSEDGKTYSFKLRDDAKWSNGDKITAQDFEFSWKRLLNPKTQGPNAYLLDNVVNGLAIRNGEKGIDEVGFKAVSDTEFKVELENPQPSFLSVLAIGWLAPQQEKFVKEAGDKYGTTSESILYNGPFVLTKWDGTSDTWTLEKNEAYYDEKSVKLKEVDVQTLKEENTGINLFESEELDLVRISGQNVAQYKDLPGYVTFSDVSNSFLDFNQKEGSPLANVNVRKAISLAIDKKALTENVLADGSKPLNGLVPANLYENPDTKEDYRKYAGEFATYNLKEANKSWDKAKKEVGKTLEIKLLAADTDQGKKVSEYIQSELEKNLKGLKISVNLQPANNLNQSRREKDYELSLSGWIAGSSELDSYFNLYAKDSSYNYGNFNNEEYTKLVTDAKTINANHPDKQFADYKKAEDILLNQESAQVPIYQSASNYLVNPKISHVEYPLYGGYFFLRNAEVTEK</sequence>
<evidence type="ECO:0000256" key="1">
    <source>
        <dbReference type="ARBA" id="ARBA00004193"/>
    </source>
</evidence>
<protein>
    <submittedName>
        <fullName evidence="8">Peptide ABC transporter substrate-binding protein</fullName>
    </submittedName>
</protein>
<evidence type="ECO:0000313" key="8">
    <source>
        <dbReference type="EMBL" id="MDT2834652.1"/>
    </source>
</evidence>
<organism evidence="8 9">
    <name type="scientific">Vagococcus carniphilus</name>
    <dbReference type="NCBI Taxonomy" id="218144"/>
    <lineage>
        <taxon>Bacteria</taxon>
        <taxon>Bacillati</taxon>
        <taxon>Bacillota</taxon>
        <taxon>Bacilli</taxon>
        <taxon>Lactobacillales</taxon>
        <taxon>Enterococcaceae</taxon>
        <taxon>Vagococcus</taxon>
    </lineage>
</organism>
<dbReference type="Gene3D" id="3.10.105.10">
    <property type="entry name" value="Dipeptide-binding Protein, Domain 3"/>
    <property type="match status" value="1"/>
</dbReference>
<dbReference type="AlphaFoldDB" id="A0AAW8U8I9"/>
<dbReference type="SUPFAM" id="SSF53850">
    <property type="entry name" value="Periplasmic binding protein-like II"/>
    <property type="match status" value="1"/>
</dbReference>
<dbReference type="InterPro" id="IPR000914">
    <property type="entry name" value="SBP_5_dom"/>
</dbReference>
<keyword evidence="3" id="KW-0813">Transport</keyword>
<keyword evidence="5" id="KW-0653">Protein transport</keyword>
<keyword evidence="5" id="KW-0571">Peptide transport</keyword>
<dbReference type="InterPro" id="IPR039424">
    <property type="entry name" value="SBP_5"/>
</dbReference>
<dbReference type="GO" id="GO:0043190">
    <property type="term" value="C:ATP-binding cassette (ABC) transporter complex"/>
    <property type="evidence" value="ECO:0007669"/>
    <property type="project" value="InterPro"/>
</dbReference>
<evidence type="ECO:0000256" key="4">
    <source>
        <dbReference type="ARBA" id="ARBA00022729"/>
    </source>
</evidence>
<keyword evidence="4 6" id="KW-0732">Signal</keyword>
<dbReference type="Gene3D" id="3.90.76.10">
    <property type="entry name" value="Dipeptide-binding Protein, Domain 1"/>
    <property type="match status" value="1"/>
</dbReference>
<dbReference type="CDD" id="cd08504">
    <property type="entry name" value="PBP2_OppA"/>
    <property type="match status" value="1"/>
</dbReference>
<dbReference type="PROSITE" id="PS51257">
    <property type="entry name" value="PROKAR_LIPOPROTEIN"/>
    <property type="match status" value="1"/>
</dbReference>
<gene>
    <name evidence="8" type="ORF">P7H70_11450</name>
</gene>
<dbReference type="EMBL" id="JARQBZ010000022">
    <property type="protein sequence ID" value="MDT2834652.1"/>
    <property type="molecule type" value="Genomic_DNA"/>
</dbReference>
<evidence type="ECO:0000259" key="7">
    <source>
        <dbReference type="Pfam" id="PF00496"/>
    </source>
</evidence>
<comment type="subcellular location">
    <subcellularLocation>
        <location evidence="1">Cell membrane</location>
        <topology evidence="1">Lipid-anchor</topology>
    </subcellularLocation>
</comment>
<evidence type="ECO:0000256" key="3">
    <source>
        <dbReference type="ARBA" id="ARBA00022448"/>
    </source>
</evidence>